<sequence>MLPVDVSPSVSIPADLMQSSIFIWGTPTTLQLHIWCKISIKKYRVCEPEPWLQMAWVPVVELLERDCCGDHFTYYTLGTVRRLHNQTLTSLMKSFPHDGQILSLASTIDK</sequence>
<organism evidence="1 2">
    <name type="scientific">Epicoccum nigrum</name>
    <name type="common">Soil fungus</name>
    <name type="synonym">Epicoccum purpurascens</name>
    <dbReference type="NCBI Taxonomy" id="105696"/>
    <lineage>
        <taxon>Eukaryota</taxon>
        <taxon>Fungi</taxon>
        <taxon>Dikarya</taxon>
        <taxon>Ascomycota</taxon>
        <taxon>Pezizomycotina</taxon>
        <taxon>Dothideomycetes</taxon>
        <taxon>Pleosporomycetidae</taxon>
        <taxon>Pleosporales</taxon>
        <taxon>Pleosporineae</taxon>
        <taxon>Didymellaceae</taxon>
        <taxon>Epicoccum</taxon>
    </lineage>
</organism>
<keyword evidence="2" id="KW-1185">Reference proteome</keyword>
<dbReference type="InParanoid" id="A0A1Y2LNQ1"/>
<reference evidence="1 2" key="1">
    <citation type="journal article" date="2017" name="Genome Announc.">
        <title>Genome sequence of the saprophytic ascomycete Epicoccum nigrum ICMP 19927 strain isolated from New Zealand.</title>
        <authorList>
            <person name="Fokin M."/>
            <person name="Fleetwood D."/>
            <person name="Weir B.S."/>
            <person name="Villas-Boas S.G."/>
        </authorList>
    </citation>
    <scope>NUCLEOTIDE SEQUENCE [LARGE SCALE GENOMIC DNA]</scope>
    <source>
        <strain evidence="1 2">ICMP 19927</strain>
    </source>
</reference>
<proteinExistence type="predicted"/>
<dbReference type="Proteomes" id="UP000193240">
    <property type="component" value="Unassembled WGS sequence"/>
</dbReference>
<accession>A0A1Y2LNQ1</accession>
<evidence type="ECO:0000313" key="1">
    <source>
        <dbReference type="EMBL" id="OSS45604.1"/>
    </source>
</evidence>
<evidence type="ECO:0000313" key="2">
    <source>
        <dbReference type="Proteomes" id="UP000193240"/>
    </source>
</evidence>
<dbReference type="AlphaFoldDB" id="A0A1Y2LNQ1"/>
<dbReference type="EMBL" id="KZ107853">
    <property type="protein sequence ID" value="OSS45604.1"/>
    <property type="molecule type" value="Genomic_DNA"/>
</dbReference>
<gene>
    <name evidence="1" type="ORF">B5807_09588</name>
</gene>
<protein>
    <submittedName>
        <fullName evidence="1">Uncharacterized protein</fullName>
    </submittedName>
</protein>
<name>A0A1Y2LNQ1_EPING</name>